<evidence type="ECO:0000256" key="1">
    <source>
        <dbReference type="ARBA" id="ARBA00001917"/>
    </source>
</evidence>
<evidence type="ECO:0000256" key="5">
    <source>
        <dbReference type="ARBA" id="ARBA00022857"/>
    </source>
</evidence>
<dbReference type="STRING" id="1793963.AXI58_08070"/>
<organism evidence="9 10">
    <name type="scientific">Bacillus nakamurai</name>
    <dbReference type="NCBI Taxonomy" id="1793963"/>
    <lineage>
        <taxon>Bacteria</taxon>
        <taxon>Bacillati</taxon>
        <taxon>Bacillota</taxon>
        <taxon>Bacilli</taxon>
        <taxon>Bacillales</taxon>
        <taxon>Bacillaceae</taxon>
        <taxon>Bacillus</taxon>
    </lineage>
</organism>
<keyword evidence="4" id="KW-0288">FMN</keyword>
<comment type="cofactor">
    <cofactor evidence="1">
        <name>FMN</name>
        <dbReference type="ChEBI" id="CHEBI:58210"/>
    </cofactor>
</comment>
<evidence type="ECO:0000313" key="10">
    <source>
        <dbReference type="Proteomes" id="UP000075430"/>
    </source>
</evidence>
<evidence type="ECO:0000256" key="7">
    <source>
        <dbReference type="ARBA" id="ARBA00023027"/>
    </source>
</evidence>
<keyword evidence="6" id="KW-0560">Oxidoreductase</keyword>
<dbReference type="Proteomes" id="UP000075430">
    <property type="component" value="Unassembled WGS sequence"/>
</dbReference>
<dbReference type="FunFam" id="3.40.109.10:FF:000008">
    <property type="entry name" value="Putative NAD(P)H nitroreductase"/>
    <property type="match status" value="1"/>
</dbReference>
<dbReference type="CDD" id="cd02149">
    <property type="entry name" value="NfsB-like"/>
    <property type="match status" value="1"/>
</dbReference>
<dbReference type="EMBL" id="LSBA01000004">
    <property type="protein sequence ID" value="KXZ22720.1"/>
    <property type="molecule type" value="Genomic_DNA"/>
</dbReference>
<evidence type="ECO:0000259" key="8">
    <source>
        <dbReference type="Pfam" id="PF00881"/>
    </source>
</evidence>
<proteinExistence type="inferred from homology"/>
<keyword evidence="5" id="KW-0521">NADP</keyword>
<dbReference type="InterPro" id="IPR029479">
    <property type="entry name" value="Nitroreductase"/>
</dbReference>
<evidence type="ECO:0000256" key="3">
    <source>
        <dbReference type="ARBA" id="ARBA00022630"/>
    </source>
</evidence>
<dbReference type="PANTHER" id="PTHR23026:SF125">
    <property type="entry name" value="OXYGEN-INSENSITIVE NAD(P)H NITROREDUCTASE"/>
    <property type="match status" value="1"/>
</dbReference>
<dbReference type="PANTHER" id="PTHR23026">
    <property type="entry name" value="NADPH NITROREDUCTASE"/>
    <property type="match status" value="1"/>
</dbReference>
<evidence type="ECO:0000313" key="9">
    <source>
        <dbReference type="EMBL" id="KXZ22720.1"/>
    </source>
</evidence>
<feature type="domain" description="Nitroreductase" evidence="8">
    <location>
        <begin position="14"/>
        <end position="182"/>
    </location>
</feature>
<dbReference type="InterPro" id="IPR033878">
    <property type="entry name" value="NfsB-like"/>
</dbReference>
<keyword evidence="10" id="KW-1185">Reference proteome</keyword>
<comment type="similarity">
    <text evidence="2">Belongs to the nitroreductase family.</text>
</comment>
<dbReference type="GO" id="GO:0046857">
    <property type="term" value="F:oxidoreductase activity, acting on other nitrogenous compounds as donors, with NAD or NADP as acceptor"/>
    <property type="evidence" value="ECO:0007669"/>
    <property type="project" value="TreeGrafter"/>
</dbReference>
<dbReference type="GO" id="GO:0046256">
    <property type="term" value="P:2,4,6-trinitrotoluene catabolic process"/>
    <property type="evidence" value="ECO:0007669"/>
    <property type="project" value="TreeGrafter"/>
</dbReference>
<name>A0A150FD06_9BACI</name>
<evidence type="ECO:0000256" key="6">
    <source>
        <dbReference type="ARBA" id="ARBA00023002"/>
    </source>
</evidence>
<sequence>MPEKKQQILDAYQFRHATKEFDPEKKISESDFEFILETGRLSPSSLGLEPWKFVVVQNPELREKLREFTWGAQKQLPTASHFVLLLARTAKDIRFDSDYVKNHLRQVKKMPDDMYEGYLSKTEEFQKNDFNLLESDRAIFDWASKQTYIALGNMMTAAALIGIDSCPVEGFNYKEIHRILDEEGLLENGSFDISVMAAFGYRVREPRPKTRSAVEDVVKWV</sequence>
<protein>
    <submittedName>
        <fullName evidence="9">NAD(P)H-dependent oxidoreductase</fullName>
    </submittedName>
</protein>
<dbReference type="GO" id="GO:0005829">
    <property type="term" value="C:cytosol"/>
    <property type="evidence" value="ECO:0007669"/>
    <property type="project" value="TreeGrafter"/>
</dbReference>
<dbReference type="InterPro" id="IPR050627">
    <property type="entry name" value="Nitroreductase/BluB"/>
</dbReference>
<gene>
    <name evidence="9" type="ORF">AXI58_08070</name>
</gene>
<evidence type="ECO:0000256" key="2">
    <source>
        <dbReference type="ARBA" id="ARBA00007118"/>
    </source>
</evidence>
<dbReference type="InterPro" id="IPR000415">
    <property type="entry name" value="Nitroreductase-like"/>
</dbReference>
<dbReference type="Gene3D" id="3.40.109.10">
    <property type="entry name" value="NADH Oxidase"/>
    <property type="match status" value="1"/>
</dbReference>
<dbReference type="Pfam" id="PF00881">
    <property type="entry name" value="Nitroreductase"/>
    <property type="match status" value="1"/>
</dbReference>
<evidence type="ECO:0000256" key="4">
    <source>
        <dbReference type="ARBA" id="ARBA00022643"/>
    </source>
</evidence>
<reference evidence="10" key="1">
    <citation type="submission" date="2016-02" db="EMBL/GenBank/DDBJ databases">
        <authorList>
            <person name="Dunlap C."/>
        </authorList>
    </citation>
    <scope>NUCLEOTIDE SEQUENCE [LARGE SCALE GENOMIC DNA]</scope>
    <source>
        <strain evidence="10">NRRL B-41092</strain>
    </source>
</reference>
<dbReference type="AlphaFoldDB" id="A0A150FD06"/>
<accession>A0A150FD06</accession>
<keyword evidence="7" id="KW-0520">NAD</keyword>
<dbReference type="SUPFAM" id="SSF55469">
    <property type="entry name" value="FMN-dependent nitroreductase-like"/>
    <property type="match status" value="1"/>
</dbReference>
<comment type="caution">
    <text evidence="9">The sequence shown here is derived from an EMBL/GenBank/DDBJ whole genome shotgun (WGS) entry which is preliminary data.</text>
</comment>
<dbReference type="OrthoDB" id="9809288at2"/>
<keyword evidence="3" id="KW-0285">Flavoprotein</keyword>
<dbReference type="RefSeq" id="WP_061520310.1">
    <property type="nucleotide sequence ID" value="NZ_JAJJBV010000012.1"/>
</dbReference>